<name>A0A4Y2Q7I9_ARAVE</name>
<proteinExistence type="predicted"/>
<dbReference type="EMBL" id="BGPR01013321">
    <property type="protein sequence ID" value="GBN60128.1"/>
    <property type="molecule type" value="Genomic_DNA"/>
</dbReference>
<sequence length="84" mass="9803">MPFTITEHSYNDSTLYDADVPENNLRYSDMIDFVTTKFCFAVFLYCVSGQFCFLRPWGQDCVRIAEMWKGKSPPDATTTIQYYT</sequence>
<evidence type="ECO:0000313" key="2">
    <source>
        <dbReference type="Proteomes" id="UP000499080"/>
    </source>
</evidence>
<keyword evidence="2" id="KW-1185">Reference proteome</keyword>
<dbReference type="AlphaFoldDB" id="A0A4Y2Q7I9"/>
<organism evidence="1 2">
    <name type="scientific">Araneus ventricosus</name>
    <name type="common">Orbweaver spider</name>
    <name type="synonym">Epeira ventricosa</name>
    <dbReference type="NCBI Taxonomy" id="182803"/>
    <lineage>
        <taxon>Eukaryota</taxon>
        <taxon>Metazoa</taxon>
        <taxon>Ecdysozoa</taxon>
        <taxon>Arthropoda</taxon>
        <taxon>Chelicerata</taxon>
        <taxon>Arachnida</taxon>
        <taxon>Araneae</taxon>
        <taxon>Araneomorphae</taxon>
        <taxon>Entelegynae</taxon>
        <taxon>Araneoidea</taxon>
        <taxon>Araneidae</taxon>
        <taxon>Araneus</taxon>
    </lineage>
</organism>
<reference evidence="1 2" key="1">
    <citation type="journal article" date="2019" name="Sci. Rep.">
        <title>Orb-weaving spider Araneus ventricosus genome elucidates the spidroin gene catalogue.</title>
        <authorList>
            <person name="Kono N."/>
            <person name="Nakamura H."/>
            <person name="Ohtoshi R."/>
            <person name="Moran D.A.P."/>
            <person name="Shinohara A."/>
            <person name="Yoshida Y."/>
            <person name="Fujiwara M."/>
            <person name="Mori M."/>
            <person name="Tomita M."/>
            <person name="Arakawa K."/>
        </authorList>
    </citation>
    <scope>NUCLEOTIDE SEQUENCE [LARGE SCALE GENOMIC DNA]</scope>
</reference>
<dbReference type="Proteomes" id="UP000499080">
    <property type="component" value="Unassembled WGS sequence"/>
</dbReference>
<accession>A0A4Y2Q7I9</accession>
<evidence type="ECO:0000313" key="1">
    <source>
        <dbReference type="EMBL" id="GBN60128.1"/>
    </source>
</evidence>
<comment type="caution">
    <text evidence="1">The sequence shown here is derived from an EMBL/GenBank/DDBJ whole genome shotgun (WGS) entry which is preliminary data.</text>
</comment>
<protein>
    <submittedName>
        <fullName evidence="1">Uncharacterized protein</fullName>
    </submittedName>
</protein>
<gene>
    <name evidence="1" type="ORF">AVEN_2411_1</name>
</gene>